<dbReference type="Pfam" id="PF02541">
    <property type="entry name" value="Ppx-GppA"/>
    <property type="match status" value="1"/>
</dbReference>
<sequence>MDHLLAAIDLGSNSFRLSIGRVVQQDGNAQIYAVDRLKESTRLAAGLNDDKILDDEAIQRAVTVLKRFGERLQGFHPNRVRAVATNTFRIARNVDKILPLAEEALGFPIEVISGHEEARLIFSGITNELPPSDKNRLMIDIGGGSTEVIIGKGFQPQHMTSLYMGCVSYTRRFFPDGRITEARMQEAQLAAQREIEAISKRYRKTGWQEAYGSSGTAKGLIAVLQEGGMSKKGITLEGMEKLKDKLVRDGKVIMSELPGLKHDRSLVLAGGLAIMMGAFKELHIKAMGPGEGALRVGVLYDLLGRDSKHDKRHETVRQFIKRYHVDVRQSARVKQVAMNLFKQLELPDDTEVQDLERTLEWAADLHEIGMSIAHAEYHKHSAYILQHADMPGFSNDDQLLLARLALGHHGKLSKFPRQEPTRNRWLTLLCLRLAVLLARRREDIERLPIAISAKNNHICVKVESNWLATHPLSEYSLLTEQDEWNKGEFSFELSPQ</sequence>
<dbReference type="PIRSF" id="PIRSF001267">
    <property type="entry name" value="Pyrophosphatase_GppA_Ppx"/>
    <property type="match status" value="1"/>
</dbReference>
<dbReference type="CDD" id="cd24053">
    <property type="entry name" value="ASKHA_NBD_EcPPX-GppA-like"/>
    <property type="match status" value="1"/>
</dbReference>
<comment type="caution">
    <text evidence="13">The sequence shown here is derived from an EMBL/GenBank/DDBJ whole genome shotgun (WGS) entry which is preliminary data.</text>
</comment>
<evidence type="ECO:0000256" key="8">
    <source>
        <dbReference type="ARBA" id="ARBA00022801"/>
    </source>
</evidence>
<dbReference type="Pfam" id="PF21447">
    <property type="entry name" value="Ppx-GppA_III"/>
    <property type="match status" value="1"/>
</dbReference>
<comment type="subcellular location">
    <subcellularLocation>
        <location evidence="2">Cell membrane</location>
        <topology evidence="2">Peripheral membrane protein</topology>
    </subcellularLocation>
</comment>
<dbReference type="InterPro" id="IPR003695">
    <property type="entry name" value="Ppx_GppA_N"/>
</dbReference>
<dbReference type="OrthoDB" id="9793035at2"/>
<dbReference type="InterPro" id="IPR030673">
    <property type="entry name" value="PyroPPase_GppA_Ppx"/>
</dbReference>
<feature type="domain" description="Ppx/GppA phosphatase N-terminal" evidence="11">
    <location>
        <begin position="22"/>
        <end position="304"/>
    </location>
</feature>
<dbReference type="SUPFAM" id="SSF53067">
    <property type="entry name" value="Actin-like ATPase domain"/>
    <property type="match status" value="2"/>
</dbReference>
<dbReference type="NCBIfam" id="TIGR03706">
    <property type="entry name" value="exo_poly_only"/>
    <property type="match status" value="1"/>
</dbReference>
<dbReference type="PANTHER" id="PTHR30005:SF14">
    <property type="entry name" value="EXOPOLYPHOSPHATASE"/>
    <property type="match status" value="1"/>
</dbReference>
<dbReference type="GO" id="GO:0006798">
    <property type="term" value="P:polyphosphate catabolic process"/>
    <property type="evidence" value="ECO:0007669"/>
    <property type="project" value="TreeGrafter"/>
</dbReference>
<dbReference type="SUPFAM" id="SSF109604">
    <property type="entry name" value="HD-domain/PDEase-like"/>
    <property type="match status" value="1"/>
</dbReference>
<protein>
    <recommendedName>
        <fullName evidence="6">Exopolyphosphatase</fullName>
        <ecNumber evidence="5">3.6.1.11</ecNumber>
    </recommendedName>
</protein>
<dbReference type="EMBL" id="JACCEV010000003">
    <property type="protein sequence ID" value="NYT86355.1"/>
    <property type="molecule type" value="Genomic_DNA"/>
</dbReference>
<evidence type="ECO:0000256" key="7">
    <source>
        <dbReference type="ARBA" id="ARBA00022475"/>
    </source>
</evidence>
<dbReference type="EC" id="3.6.1.11" evidence="5"/>
<gene>
    <name evidence="13" type="primary">ppx</name>
    <name evidence="13" type="ORF">H0A62_12135</name>
</gene>
<keyword evidence="7" id="KW-1003">Cell membrane</keyword>
<dbReference type="InterPro" id="IPR050273">
    <property type="entry name" value="GppA/Ppx_hydrolase"/>
</dbReference>
<dbReference type="InterPro" id="IPR048950">
    <property type="entry name" value="Ppx_GppA_C"/>
</dbReference>
<proteinExistence type="inferred from homology"/>
<evidence type="ECO:0000313" key="14">
    <source>
        <dbReference type="Proteomes" id="UP000554144"/>
    </source>
</evidence>
<evidence type="ECO:0000256" key="3">
    <source>
        <dbReference type="ARBA" id="ARBA00007125"/>
    </source>
</evidence>
<comment type="similarity">
    <text evidence="3">Belongs to the GppA/Ppx family.</text>
</comment>
<evidence type="ECO:0000256" key="6">
    <source>
        <dbReference type="ARBA" id="ARBA00020416"/>
    </source>
</evidence>
<dbReference type="Gene3D" id="3.30.420.40">
    <property type="match status" value="1"/>
</dbReference>
<evidence type="ECO:0000256" key="9">
    <source>
        <dbReference type="ARBA" id="ARBA00023136"/>
    </source>
</evidence>
<reference evidence="13 14" key="1">
    <citation type="submission" date="2020-07" db="EMBL/GenBank/DDBJ databases">
        <title>Taxonomic revisions and descriptions of new bacterial species based on genomic comparisons in the high-G+C-content subgroup of the family Alcaligenaceae.</title>
        <authorList>
            <person name="Szabo A."/>
            <person name="Felfoldi T."/>
        </authorList>
    </citation>
    <scope>NUCLEOTIDE SEQUENCE [LARGE SCALE GENOMIC DNA]</scope>
    <source>
        <strain evidence="13 14">DSM 25667</strain>
    </source>
</reference>
<evidence type="ECO:0000259" key="12">
    <source>
        <dbReference type="Pfam" id="PF21447"/>
    </source>
</evidence>
<comment type="catalytic activity">
    <reaction evidence="10">
        <text>[phosphate](n) + H2O = [phosphate](n-1) + phosphate + H(+)</text>
        <dbReference type="Rhea" id="RHEA:21528"/>
        <dbReference type="Rhea" id="RHEA-COMP:9859"/>
        <dbReference type="Rhea" id="RHEA-COMP:14279"/>
        <dbReference type="ChEBI" id="CHEBI:15377"/>
        <dbReference type="ChEBI" id="CHEBI:15378"/>
        <dbReference type="ChEBI" id="CHEBI:16838"/>
        <dbReference type="ChEBI" id="CHEBI:43474"/>
        <dbReference type="EC" id="3.6.1.11"/>
    </reaction>
</comment>
<accession>A0A853H599</accession>
<evidence type="ECO:0000256" key="1">
    <source>
        <dbReference type="ARBA" id="ARBA00001946"/>
    </source>
</evidence>
<evidence type="ECO:0000259" key="11">
    <source>
        <dbReference type="Pfam" id="PF02541"/>
    </source>
</evidence>
<dbReference type="InterPro" id="IPR043129">
    <property type="entry name" value="ATPase_NBD"/>
</dbReference>
<dbReference type="InterPro" id="IPR022371">
    <property type="entry name" value="Exopolyphosphatase"/>
</dbReference>
<dbReference type="FunFam" id="3.30.420.40:FF:000023">
    <property type="entry name" value="Guanosine-5'-triphosphate,3'-diphosphate pyrophosphatase"/>
    <property type="match status" value="1"/>
</dbReference>
<evidence type="ECO:0000256" key="10">
    <source>
        <dbReference type="ARBA" id="ARBA00047607"/>
    </source>
</evidence>
<keyword evidence="9" id="KW-0472">Membrane</keyword>
<keyword evidence="14" id="KW-1185">Reference proteome</keyword>
<dbReference type="FunFam" id="3.30.420.150:FF:000001">
    <property type="entry name" value="Guanosine-5'-triphosphate,3'-diphosphate pyrophosphatase"/>
    <property type="match status" value="1"/>
</dbReference>
<dbReference type="GO" id="GO:0005886">
    <property type="term" value="C:plasma membrane"/>
    <property type="evidence" value="ECO:0007669"/>
    <property type="project" value="UniProtKB-SubCell"/>
</dbReference>
<comment type="cofactor">
    <cofactor evidence="1">
        <name>Mg(2+)</name>
        <dbReference type="ChEBI" id="CHEBI:18420"/>
    </cofactor>
</comment>
<dbReference type="PANTHER" id="PTHR30005">
    <property type="entry name" value="EXOPOLYPHOSPHATASE"/>
    <property type="match status" value="1"/>
</dbReference>
<dbReference type="RefSeq" id="WP_130040328.1">
    <property type="nucleotide sequence ID" value="NZ_JACCEV010000003.1"/>
</dbReference>
<feature type="domain" description="Ppx/GppA phosphatase C-terminal" evidence="12">
    <location>
        <begin position="312"/>
        <end position="481"/>
    </location>
</feature>
<dbReference type="Gene3D" id="1.10.3210.10">
    <property type="entry name" value="Hypothetical protein af1432"/>
    <property type="match status" value="1"/>
</dbReference>
<evidence type="ECO:0000313" key="13">
    <source>
        <dbReference type="EMBL" id="NYT86355.1"/>
    </source>
</evidence>
<dbReference type="Gene3D" id="3.30.420.150">
    <property type="entry name" value="Exopolyphosphatase. Domain 2"/>
    <property type="match status" value="1"/>
</dbReference>
<name>A0A853H599_9BURK</name>
<organism evidence="13 14">
    <name type="scientific">Pollutimonas harenae</name>
    <dbReference type="NCBI Taxonomy" id="657015"/>
    <lineage>
        <taxon>Bacteria</taxon>
        <taxon>Pseudomonadati</taxon>
        <taxon>Pseudomonadota</taxon>
        <taxon>Betaproteobacteria</taxon>
        <taxon>Burkholderiales</taxon>
        <taxon>Alcaligenaceae</taxon>
        <taxon>Pollutimonas</taxon>
    </lineage>
</organism>
<comment type="subunit">
    <text evidence="4">Homodimer.</text>
</comment>
<dbReference type="Proteomes" id="UP000554144">
    <property type="component" value="Unassembled WGS sequence"/>
</dbReference>
<dbReference type="GO" id="GO:0004309">
    <property type="term" value="F:exopolyphosphatase activity"/>
    <property type="evidence" value="ECO:0007669"/>
    <property type="project" value="UniProtKB-EC"/>
</dbReference>
<dbReference type="AlphaFoldDB" id="A0A853H599"/>
<evidence type="ECO:0000256" key="4">
    <source>
        <dbReference type="ARBA" id="ARBA00011738"/>
    </source>
</evidence>
<evidence type="ECO:0000256" key="2">
    <source>
        <dbReference type="ARBA" id="ARBA00004202"/>
    </source>
</evidence>
<evidence type="ECO:0000256" key="5">
    <source>
        <dbReference type="ARBA" id="ARBA00012451"/>
    </source>
</evidence>
<keyword evidence="8 13" id="KW-0378">Hydrolase</keyword>